<evidence type="ECO:0000313" key="2">
    <source>
        <dbReference type="EMBL" id="RDW79937.1"/>
    </source>
</evidence>
<evidence type="ECO:0000256" key="1">
    <source>
        <dbReference type="SAM" id="MobiDB-lite"/>
    </source>
</evidence>
<name>A0A3D8S0V9_9HELO</name>
<gene>
    <name evidence="2" type="ORF">BP6252_04575</name>
</gene>
<proteinExistence type="predicted"/>
<comment type="caution">
    <text evidence="2">The sequence shown here is derived from an EMBL/GenBank/DDBJ whole genome shotgun (WGS) entry which is preliminary data.</text>
</comment>
<accession>A0A3D8S0V9</accession>
<feature type="region of interest" description="Disordered" evidence="1">
    <location>
        <begin position="99"/>
        <end position="118"/>
    </location>
</feature>
<keyword evidence="3" id="KW-1185">Reference proteome</keyword>
<dbReference type="EMBL" id="PDLM01000004">
    <property type="protein sequence ID" value="RDW79937.1"/>
    <property type="molecule type" value="Genomic_DNA"/>
</dbReference>
<evidence type="ECO:0000313" key="3">
    <source>
        <dbReference type="Proteomes" id="UP000256645"/>
    </source>
</evidence>
<dbReference type="Proteomes" id="UP000256645">
    <property type="component" value="Unassembled WGS sequence"/>
</dbReference>
<organism evidence="2 3">
    <name type="scientific">Coleophoma cylindrospora</name>
    <dbReference type="NCBI Taxonomy" id="1849047"/>
    <lineage>
        <taxon>Eukaryota</taxon>
        <taxon>Fungi</taxon>
        <taxon>Dikarya</taxon>
        <taxon>Ascomycota</taxon>
        <taxon>Pezizomycotina</taxon>
        <taxon>Leotiomycetes</taxon>
        <taxon>Helotiales</taxon>
        <taxon>Dermateaceae</taxon>
        <taxon>Coleophoma</taxon>
    </lineage>
</organism>
<protein>
    <submittedName>
        <fullName evidence="2">Uncharacterized protein</fullName>
    </submittedName>
</protein>
<dbReference type="AlphaFoldDB" id="A0A3D8S0V9"/>
<reference evidence="2 3" key="1">
    <citation type="journal article" date="2018" name="IMA Fungus">
        <title>IMA Genome-F 9: Draft genome sequence of Annulohypoxylon stygium, Aspergillus mulundensis, Berkeleyomyces basicola (syn. Thielaviopsis basicola), Ceratocystis smalleyi, two Cercospora beticola strains, Coleophoma cylindrospora, Fusarium fracticaudum, Phialophora cf. hyalina, and Morchella septimelata.</title>
        <authorList>
            <person name="Wingfield B.D."/>
            <person name="Bills G.F."/>
            <person name="Dong Y."/>
            <person name="Huang W."/>
            <person name="Nel W.J."/>
            <person name="Swalarsk-Parry B.S."/>
            <person name="Vaghefi N."/>
            <person name="Wilken P.M."/>
            <person name="An Z."/>
            <person name="de Beer Z.W."/>
            <person name="De Vos L."/>
            <person name="Chen L."/>
            <person name="Duong T.A."/>
            <person name="Gao Y."/>
            <person name="Hammerbacher A."/>
            <person name="Kikkert J.R."/>
            <person name="Li Y."/>
            <person name="Li H."/>
            <person name="Li K."/>
            <person name="Li Q."/>
            <person name="Liu X."/>
            <person name="Ma X."/>
            <person name="Naidoo K."/>
            <person name="Pethybridge S.J."/>
            <person name="Sun J."/>
            <person name="Steenkamp E.T."/>
            <person name="van der Nest M.A."/>
            <person name="van Wyk S."/>
            <person name="Wingfield M.J."/>
            <person name="Xiong C."/>
            <person name="Yue Q."/>
            <person name="Zhang X."/>
        </authorList>
    </citation>
    <scope>NUCLEOTIDE SEQUENCE [LARGE SCALE GENOMIC DNA]</scope>
    <source>
        <strain evidence="2 3">BP6252</strain>
    </source>
</reference>
<sequence length="118" mass="12423">MPSTEPLGNKEYASGLVLQASGLSRAKLSCATLRATRDCLFAQNFACRHQQPPMESAQSSNALGLHAGHSQQTLRIGEVGLEPCELGVEMRLVVYASGPHSETNGLGEGMGNLRAGEA</sequence>